<name>A0A2V2LCS2_9RHOB</name>
<dbReference type="AlphaFoldDB" id="A0A2V2LCS2"/>
<dbReference type="EMBL" id="QGKU01000063">
    <property type="protein sequence ID" value="PWR01047.1"/>
    <property type="molecule type" value="Genomic_DNA"/>
</dbReference>
<proteinExistence type="inferred from homology"/>
<dbReference type="RefSeq" id="WP_109813248.1">
    <property type="nucleotide sequence ID" value="NZ_QGKU01000063.1"/>
</dbReference>
<evidence type="ECO:0000313" key="4">
    <source>
        <dbReference type="Proteomes" id="UP000245680"/>
    </source>
</evidence>
<dbReference type="InterPro" id="IPR052042">
    <property type="entry name" value="Tail_sheath_structural"/>
</dbReference>
<evidence type="ECO:0000256" key="1">
    <source>
        <dbReference type="ARBA" id="ARBA00008005"/>
    </source>
</evidence>
<dbReference type="OrthoDB" id="9767864at2"/>
<organism evidence="3 4">
    <name type="scientific">Meridianimarinicoccus roseus</name>
    <dbReference type="NCBI Taxonomy" id="2072018"/>
    <lineage>
        <taxon>Bacteria</taxon>
        <taxon>Pseudomonadati</taxon>
        <taxon>Pseudomonadota</taxon>
        <taxon>Alphaproteobacteria</taxon>
        <taxon>Rhodobacterales</taxon>
        <taxon>Paracoccaceae</taxon>
        <taxon>Meridianimarinicoccus</taxon>
    </lineage>
</organism>
<gene>
    <name evidence="3" type="ORF">DKT77_19135</name>
</gene>
<reference evidence="3 4" key="1">
    <citation type="submission" date="2018-05" db="EMBL/GenBank/DDBJ databases">
        <title>Rhodobacteraceae gen. nov., sp. nov. isolated from sea water.</title>
        <authorList>
            <person name="Ren Y."/>
        </authorList>
    </citation>
    <scope>NUCLEOTIDE SEQUENCE [LARGE SCALE GENOMIC DNA]</scope>
    <source>
        <strain evidence="3 4">TG-679</strain>
    </source>
</reference>
<protein>
    <recommendedName>
        <fullName evidence="2">Tail sheath protein C-terminal domain-containing protein</fullName>
    </recommendedName>
</protein>
<dbReference type="InterPro" id="IPR020287">
    <property type="entry name" value="Tail_sheath_C"/>
</dbReference>
<feature type="domain" description="Tail sheath protein C-terminal" evidence="2">
    <location>
        <begin position="378"/>
        <end position="483"/>
    </location>
</feature>
<keyword evidence="4" id="KW-1185">Reference proteome</keyword>
<dbReference type="Gene3D" id="3.40.50.11780">
    <property type="match status" value="1"/>
</dbReference>
<dbReference type="PANTHER" id="PTHR35861">
    <property type="match status" value="1"/>
</dbReference>
<comment type="similarity">
    <text evidence="1">Belongs to the myoviridae tail sheath protein family.</text>
</comment>
<dbReference type="Pfam" id="PF17482">
    <property type="entry name" value="Phage_sheath_1C"/>
    <property type="match status" value="1"/>
</dbReference>
<dbReference type="Proteomes" id="UP000245680">
    <property type="component" value="Unassembled WGS sequence"/>
</dbReference>
<comment type="caution">
    <text evidence="3">The sequence shown here is derived from an EMBL/GenBank/DDBJ whole genome shotgun (WGS) entry which is preliminary data.</text>
</comment>
<evidence type="ECO:0000259" key="2">
    <source>
        <dbReference type="Pfam" id="PF17482"/>
    </source>
</evidence>
<dbReference type="PANTHER" id="PTHR35861:SF1">
    <property type="entry name" value="PHAGE TAIL SHEATH PROTEIN"/>
    <property type="match status" value="1"/>
</dbReference>
<evidence type="ECO:0000313" key="3">
    <source>
        <dbReference type="EMBL" id="PWR01047.1"/>
    </source>
</evidence>
<sequence>MFSVPGVIIQERSTIPPAVASVATAIPVFIGRTPVGPVNEATRITTMLEYEQTFGKAPIQPIVLTALKRVAQGTNALLGVDIALNAPLDPLPVEMMHYALTAFYDNGGGTCWIYSTGNTAPTQAEFIAAINAMSAVDEPTLIVCPEASRLAAGQTEAVIQQGLISGLDTKDRFMIGDVPGGYPDGSPSFGAHAGRYVNSSNIGTFRGNLSPTDPKALQYGACYWPYLRTNIPWRTNESQITLATAEQQVIPADGAAPGAPTDIAGIAADAPINHSTVRDDETAIYNAAKAFVSGLFVTLPPSPFVAGAYATIDANKGVHFAPANIGLNRVIGPAVRVSDSINADFNVDPTSGKSINVIRAFTGRGTLVWGARTLAGNDNEYRYIPVRRLMLMIEESIEKATNQFVFAPNDRTTWVRLQTMIENFLFTQWRIGALQGEKTEHAYQVLVGLGVTMTADDILNGILRVVVRVAPVRPAEFIEITFEQMLPSS</sequence>
<accession>A0A2V2LCS2</accession>